<protein>
    <submittedName>
        <fullName evidence="1">Uncharacterized protein</fullName>
    </submittedName>
</protein>
<evidence type="ECO:0000313" key="2">
    <source>
        <dbReference type="Proteomes" id="UP000268016"/>
    </source>
</evidence>
<keyword evidence="2" id="KW-1185">Reference proteome</keyword>
<evidence type="ECO:0000313" key="1">
    <source>
        <dbReference type="EMBL" id="ROU03963.1"/>
    </source>
</evidence>
<reference evidence="1 2" key="1">
    <citation type="submission" date="2018-10" db="EMBL/GenBank/DDBJ databases">
        <title>Histidinibacterium lentulum gen. nov., sp. nov., a marine bacterium from the culture broth of Picochlorum sp. 122.</title>
        <authorList>
            <person name="Wang G."/>
        </authorList>
    </citation>
    <scope>NUCLEOTIDE SEQUENCE [LARGE SCALE GENOMIC DNA]</scope>
    <source>
        <strain evidence="1 2">B17</strain>
    </source>
</reference>
<name>A0A3N2R975_9RHOB</name>
<dbReference type="EMBL" id="RDRB01000001">
    <property type="protein sequence ID" value="ROU03963.1"/>
    <property type="molecule type" value="Genomic_DNA"/>
</dbReference>
<organism evidence="1 2">
    <name type="scientific">Histidinibacterium lentulum</name>
    <dbReference type="NCBI Taxonomy" id="2480588"/>
    <lineage>
        <taxon>Bacteria</taxon>
        <taxon>Pseudomonadati</taxon>
        <taxon>Pseudomonadota</taxon>
        <taxon>Alphaproteobacteria</taxon>
        <taxon>Rhodobacterales</taxon>
        <taxon>Paracoccaceae</taxon>
        <taxon>Histidinibacterium</taxon>
    </lineage>
</organism>
<accession>A0A3N2R975</accession>
<sequence>MLEPVVLVVGSRAAWSGHRGRPAQMPGFHFCDYGELGRFLGTGPEVDMVLSPLMANGFDALDVAQQLASFGFLGRYRAVANDLPNPGLVRREVRRAAPCIDFDVVLAADVVTLRRPAPPPH</sequence>
<gene>
    <name evidence="1" type="ORF">EAT49_00740</name>
</gene>
<dbReference type="Proteomes" id="UP000268016">
    <property type="component" value="Unassembled WGS sequence"/>
</dbReference>
<proteinExistence type="predicted"/>
<dbReference type="AlphaFoldDB" id="A0A3N2R975"/>
<comment type="caution">
    <text evidence="1">The sequence shown here is derived from an EMBL/GenBank/DDBJ whole genome shotgun (WGS) entry which is preliminary data.</text>
</comment>